<feature type="domain" description="Methyl-accepting transducer" evidence="3">
    <location>
        <begin position="1"/>
        <end position="197"/>
    </location>
</feature>
<dbReference type="GO" id="GO:0016020">
    <property type="term" value="C:membrane"/>
    <property type="evidence" value="ECO:0007669"/>
    <property type="project" value="InterPro"/>
</dbReference>
<name>A0A2U3JXG5_9FIRM</name>
<dbReference type="EMBL" id="OMOF01000014">
    <property type="protein sequence ID" value="SPF32133.1"/>
    <property type="molecule type" value="Genomic_DNA"/>
</dbReference>
<evidence type="ECO:0000313" key="4">
    <source>
        <dbReference type="EMBL" id="SPF32133.1"/>
    </source>
</evidence>
<proteinExistence type="predicted"/>
<evidence type="ECO:0000259" key="3">
    <source>
        <dbReference type="PROSITE" id="PS50111"/>
    </source>
</evidence>
<sequence>MDVSLGAERQLNAVNETSAVVQQMSAGIQQILENTKIAVETTGITALSALKGSQAIDKTIQQMISIEKTVTGSANVVINLGERSREIGQIVDTISGIAAQTNLLALNAAIEAARAGEQGRGFAVVADEVRKLAEQSQEASQQIALLIKEIQQDTQNAVISMNEGTHQVKLGTEVVETAGQVFIEIKTLVDQVSSQVG</sequence>
<dbReference type="InterPro" id="IPR004089">
    <property type="entry name" value="MCPsignal_dom"/>
</dbReference>
<dbReference type="PANTHER" id="PTHR32089">
    <property type="entry name" value="METHYL-ACCEPTING CHEMOTAXIS PROTEIN MCPB"/>
    <property type="match status" value="1"/>
</dbReference>
<dbReference type="Pfam" id="PF00015">
    <property type="entry name" value="MCPsignal"/>
    <property type="match status" value="1"/>
</dbReference>
<reference evidence="5" key="1">
    <citation type="submission" date="2018-02" db="EMBL/GenBank/DDBJ databases">
        <authorList>
            <person name="Hausmann B."/>
        </authorList>
    </citation>
    <scope>NUCLEOTIDE SEQUENCE [LARGE SCALE GENOMIC DNA]</scope>
    <source>
        <strain evidence="5">Peat soil MAG SbF1</strain>
    </source>
</reference>
<dbReference type="PANTHER" id="PTHR32089:SF112">
    <property type="entry name" value="LYSOZYME-LIKE PROTEIN-RELATED"/>
    <property type="match status" value="1"/>
</dbReference>
<dbReference type="Gene3D" id="1.10.287.950">
    <property type="entry name" value="Methyl-accepting chemotaxis protein"/>
    <property type="match status" value="1"/>
</dbReference>
<keyword evidence="1 2" id="KW-0807">Transducer</keyword>
<accession>A0A2U3JXG5</accession>
<dbReference type="PROSITE" id="PS50111">
    <property type="entry name" value="CHEMOTAXIS_TRANSDUC_2"/>
    <property type="match status" value="1"/>
</dbReference>
<dbReference type="Proteomes" id="UP000238916">
    <property type="component" value="Unassembled WGS sequence"/>
</dbReference>
<dbReference type="GO" id="GO:0007165">
    <property type="term" value="P:signal transduction"/>
    <property type="evidence" value="ECO:0007669"/>
    <property type="project" value="UniProtKB-KW"/>
</dbReference>
<evidence type="ECO:0000256" key="1">
    <source>
        <dbReference type="ARBA" id="ARBA00023224"/>
    </source>
</evidence>
<evidence type="ECO:0000256" key="2">
    <source>
        <dbReference type="PROSITE-ProRule" id="PRU00284"/>
    </source>
</evidence>
<dbReference type="AlphaFoldDB" id="A0A2U3JXG5"/>
<organism evidence="4 5">
    <name type="scientific">Candidatus Desulfosporosinus infrequens</name>
    <dbReference type="NCBI Taxonomy" id="2043169"/>
    <lineage>
        <taxon>Bacteria</taxon>
        <taxon>Bacillati</taxon>
        <taxon>Bacillota</taxon>
        <taxon>Clostridia</taxon>
        <taxon>Eubacteriales</taxon>
        <taxon>Desulfitobacteriaceae</taxon>
        <taxon>Desulfosporosinus</taxon>
    </lineage>
</organism>
<gene>
    <name evidence="4" type="ORF">SBF1_1100021</name>
</gene>
<dbReference type="SUPFAM" id="SSF58104">
    <property type="entry name" value="Methyl-accepting chemotaxis protein (MCP) signaling domain"/>
    <property type="match status" value="1"/>
</dbReference>
<evidence type="ECO:0000313" key="5">
    <source>
        <dbReference type="Proteomes" id="UP000238916"/>
    </source>
</evidence>
<protein>
    <recommendedName>
        <fullName evidence="3">Methyl-accepting transducer domain-containing protein</fullName>
    </recommendedName>
</protein>
<dbReference type="SMART" id="SM00283">
    <property type="entry name" value="MA"/>
    <property type="match status" value="1"/>
</dbReference>